<dbReference type="EMBL" id="KN881676">
    <property type="protein sequence ID" value="KIY50242.1"/>
    <property type="molecule type" value="Genomic_DNA"/>
</dbReference>
<keyword evidence="2" id="KW-1185">Reference proteome</keyword>
<evidence type="ECO:0008006" key="3">
    <source>
        <dbReference type="Google" id="ProtNLM"/>
    </source>
</evidence>
<dbReference type="InterPro" id="IPR013083">
    <property type="entry name" value="Znf_RING/FYVE/PHD"/>
</dbReference>
<organism evidence="1 2">
    <name type="scientific">Fistulina hepatica ATCC 64428</name>
    <dbReference type="NCBI Taxonomy" id="1128425"/>
    <lineage>
        <taxon>Eukaryota</taxon>
        <taxon>Fungi</taxon>
        <taxon>Dikarya</taxon>
        <taxon>Basidiomycota</taxon>
        <taxon>Agaricomycotina</taxon>
        <taxon>Agaricomycetes</taxon>
        <taxon>Agaricomycetidae</taxon>
        <taxon>Agaricales</taxon>
        <taxon>Fistulinaceae</taxon>
        <taxon>Fistulina</taxon>
    </lineage>
</organism>
<accession>A0A0D7AFT0</accession>
<gene>
    <name evidence="1" type="ORF">FISHEDRAFT_13771</name>
</gene>
<dbReference type="Gene3D" id="3.30.40.10">
    <property type="entry name" value="Zinc/RING finger domain, C3HC4 (zinc finger)"/>
    <property type="match status" value="1"/>
</dbReference>
<feature type="non-terminal residue" evidence="1">
    <location>
        <position position="1"/>
    </location>
</feature>
<dbReference type="Proteomes" id="UP000054144">
    <property type="component" value="Unassembled WGS sequence"/>
</dbReference>
<protein>
    <recommendedName>
        <fullName evidence="3">RING-type domain-containing protein</fullName>
    </recommendedName>
</protein>
<name>A0A0D7AFT0_9AGAR</name>
<evidence type="ECO:0000313" key="1">
    <source>
        <dbReference type="EMBL" id="KIY50242.1"/>
    </source>
</evidence>
<dbReference type="AlphaFoldDB" id="A0A0D7AFT0"/>
<evidence type="ECO:0000313" key="2">
    <source>
        <dbReference type="Proteomes" id="UP000054144"/>
    </source>
</evidence>
<feature type="non-terminal residue" evidence="1">
    <location>
        <position position="78"/>
    </location>
</feature>
<dbReference type="SUPFAM" id="SSF57850">
    <property type="entry name" value="RING/U-box"/>
    <property type="match status" value="1"/>
</dbReference>
<dbReference type="OrthoDB" id="8062037at2759"/>
<sequence length="78" mass="8938">QRDEDFDQSYEGLLRLSAALGEARPLGIPEETISGMEYAKYKDWANADSDTRCPICLDDYNSTDMVMKLPDCPHWLHK</sequence>
<proteinExistence type="predicted"/>
<reference evidence="1 2" key="1">
    <citation type="journal article" date="2015" name="Fungal Genet. Biol.">
        <title>Evolution of novel wood decay mechanisms in Agaricales revealed by the genome sequences of Fistulina hepatica and Cylindrobasidium torrendii.</title>
        <authorList>
            <person name="Floudas D."/>
            <person name="Held B.W."/>
            <person name="Riley R."/>
            <person name="Nagy L.G."/>
            <person name="Koehler G."/>
            <person name="Ransdell A.S."/>
            <person name="Younus H."/>
            <person name="Chow J."/>
            <person name="Chiniquy J."/>
            <person name="Lipzen A."/>
            <person name="Tritt A."/>
            <person name="Sun H."/>
            <person name="Haridas S."/>
            <person name="LaButti K."/>
            <person name="Ohm R.A."/>
            <person name="Kues U."/>
            <person name="Blanchette R.A."/>
            <person name="Grigoriev I.V."/>
            <person name="Minto R.E."/>
            <person name="Hibbett D.S."/>
        </authorList>
    </citation>
    <scope>NUCLEOTIDE SEQUENCE [LARGE SCALE GENOMIC DNA]</scope>
    <source>
        <strain evidence="1 2">ATCC 64428</strain>
    </source>
</reference>